<sequence>MAPPKTRSLALPIALQLALSALAFWALWGFPYRNGLLKFLGAQAEPGAVIPGPVAAPMRQSYTGIAPVDKQLTVLVSFFYTAIDGNRADISISFLSLGSHVIAAWVLITLEGLRAGNDGTLLLVSTTVIGLGVAIIGFAVVAPLFFAYQLYASPTVHSPTAYNLSPKHPLAVALVPVGIMIGFGLPSLIMTLPAPSVLSFDTKQLWTGIQQGWTIWILLATTLLTVGISYFNPDIYNLSTPAAQAKTVKNMRRAYIFALASAASAHLLPLLICGMATLFPALFAIPYNAQLQVSNVFRLVNIFGDLKAASLADGALWFLQWDTFVGVVSVFLWAFTLRAAGKREEATTRDWIVAVLKALAVTAAFGPTAYAVIAVWSRDELELRLEKEGKSTADKKDW</sequence>
<dbReference type="EMBL" id="LFJN01000015">
    <property type="protein sequence ID" value="KPI39259.1"/>
    <property type="molecule type" value="Genomic_DNA"/>
</dbReference>
<evidence type="ECO:0008006" key="4">
    <source>
        <dbReference type="Google" id="ProtNLM"/>
    </source>
</evidence>
<protein>
    <recommendedName>
        <fullName evidence="4">Aflatrem synthesis protein A</fullName>
    </recommendedName>
</protein>
<dbReference type="VEuPathDB" id="FungiDB:AB675_5148"/>
<proteinExistence type="predicted"/>
<keyword evidence="1" id="KW-1133">Transmembrane helix</keyword>
<feature type="transmembrane region" description="Helical" evidence="1">
    <location>
        <begin position="213"/>
        <end position="231"/>
    </location>
</feature>
<feature type="transmembrane region" description="Helical" evidence="1">
    <location>
        <begin position="352"/>
        <end position="376"/>
    </location>
</feature>
<evidence type="ECO:0000313" key="3">
    <source>
        <dbReference type="Proteomes" id="UP000038010"/>
    </source>
</evidence>
<evidence type="ECO:0000256" key="1">
    <source>
        <dbReference type="SAM" id="Phobius"/>
    </source>
</evidence>
<keyword evidence="1" id="KW-0472">Membrane</keyword>
<organism evidence="2 3">
    <name type="scientific">Cyphellophora attinorum</name>
    <dbReference type="NCBI Taxonomy" id="1664694"/>
    <lineage>
        <taxon>Eukaryota</taxon>
        <taxon>Fungi</taxon>
        <taxon>Dikarya</taxon>
        <taxon>Ascomycota</taxon>
        <taxon>Pezizomycotina</taxon>
        <taxon>Eurotiomycetes</taxon>
        <taxon>Chaetothyriomycetidae</taxon>
        <taxon>Chaetothyriales</taxon>
        <taxon>Cyphellophoraceae</taxon>
        <taxon>Cyphellophora</taxon>
    </lineage>
</organism>
<keyword evidence="3" id="KW-1185">Reference proteome</keyword>
<dbReference type="AlphaFoldDB" id="A0A0N0NLP0"/>
<feature type="transmembrane region" description="Helical" evidence="1">
    <location>
        <begin position="122"/>
        <end position="150"/>
    </location>
</feature>
<accession>A0A0N0NLP0</accession>
<dbReference type="Proteomes" id="UP000038010">
    <property type="component" value="Unassembled WGS sequence"/>
</dbReference>
<gene>
    <name evidence="2" type="ORF">AB675_5148</name>
</gene>
<evidence type="ECO:0000313" key="2">
    <source>
        <dbReference type="EMBL" id="KPI39259.1"/>
    </source>
</evidence>
<reference evidence="2 3" key="1">
    <citation type="submission" date="2015-06" db="EMBL/GenBank/DDBJ databases">
        <title>Draft genome of the ant-associated black yeast Phialophora attae CBS 131958.</title>
        <authorList>
            <person name="Moreno L.F."/>
            <person name="Stielow B.J."/>
            <person name="de Hoog S."/>
            <person name="Vicente V.A."/>
            <person name="Weiss V.A."/>
            <person name="de Vries M."/>
            <person name="Cruz L.M."/>
            <person name="Souza E.M."/>
        </authorList>
    </citation>
    <scope>NUCLEOTIDE SEQUENCE [LARGE SCALE GENOMIC DNA]</scope>
    <source>
        <strain evidence="2 3">CBS 131958</strain>
    </source>
</reference>
<comment type="caution">
    <text evidence="2">The sequence shown here is derived from an EMBL/GenBank/DDBJ whole genome shotgun (WGS) entry which is preliminary data.</text>
</comment>
<dbReference type="RefSeq" id="XP_017999222.1">
    <property type="nucleotide sequence ID" value="XM_018145337.1"/>
</dbReference>
<dbReference type="STRING" id="1664694.A0A0N0NLP0"/>
<dbReference type="OrthoDB" id="72269at2759"/>
<feature type="transmembrane region" description="Helical" evidence="1">
    <location>
        <begin position="255"/>
        <end position="284"/>
    </location>
</feature>
<feature type="transmembrane region" description="Helical" evidence="1">
    <location>
        <begin position="324"/>
        <end position="340"/>
    </location>
</feature>
<name>A0A0N0NLP0_9EURO</name>
<feature type="transmembrane region" description="Helical" evidence="1">
    <location>
        <begin position="90"/>
        <end position="110"/>
    </location>
</feature>
<feature type="transmembrane region" description="Helical" evidence="1">
    <location>
        <begin position="170"/>
        <end position="192"/>
    </location>
</feature>
<keyword evidence="1" id="KW-0812">Transmembrane</keyword>
<dbReference type="GeneID" id="28737216"/>